<dbReference type="PANTHER" id="PTHR43223">
    <property type="entry name" value="ALKYL/ARYL-SULFATASE"/>
    <property type="match status" value="1"/>
</dbReference>
<dbReference type="AlphaFoldDB" id="A0A485M8W7"/>
<dbReference type="SMART" id="SM00849">
    <property type="entry name" value="Lactamase_B"/>
    <property type="match status" value="1"/>
</dbReference>
<dbReference type="SUPFAM" id="SSF56281">
    <property type="entry name" value="Metallo-hydrolase/oxidoreductase"/>
    <property type="match status" value="1"/>
</dbReference>
<sequence length="587" mass="65733">MKRNIILSLAMMIVLLACSHRQEEDGGGAEGPDAHPSLKAHTDIFRKGIEKIGDNVYAAIGYGLANSIMIEGVDGLIIVDTMESCEAASEVLAEFRKISDKPVRAIIYTHNHVDHILGAEVFAPGGGVPIYAHETTAGLVGRIVSKMRTVIDMRSMRMFGAFLDREELVNCGIGPFLRYGRDSTIGYLPPTRTFSDTLTDTIAGIEFELVHAPGETDDQIFVWLPHERVLLCGDNFYWAFPNLYTIRGTPYRSLQQWYRSIDRIRDKHPEYLVPGHTRPLIGRERIETVLRDYRDAIQFIHDQAICGINQGMTPDELAEYIKLPPHLAEAPYLQPFYGTVAWSVRSVFSGELGWFDGDSAHLNPLTRSEKARLLVRLAGSEEALQAHTQQALANGEYQAALELSGHLIRLNPDNHSARDIRVKSLIALGEREENPNARHYYLTEALEIRDRFVALADARPNPEQVRRFPLEGFFELLAVNLNPVASAEADQRVGMRFEDEKTAYVIHVRRGVAEIRQCEPGSLDGMDLDIGVTANAAAFKEMLARIRNPVTTLAGFDYEPGNAVRFARFLALFSPPEPKLPYEPQEQ</sequence>
<comment type="similarity">
    <text evidence="4">Belongs to the metallo-beta-lactamase superfamily. Type III sulfatase family.</text>
</comment>
<dbReference type="GO" id="GO:0018741">
    <property type="term" value="F:linear primary-alkylsulfatase activity"/>
    <property type="evidence" value="ECO:0007669"/>
    <property type="project" value="InterPro"/>
</dbReference>
<dbReference type="InterPro" id="IPR036527">
    <property type="entry name" value="SCP2_sterol-bd_dom_sf"/>
</dbReference>
<evidence type="ECO:0000256" key="2">
    <source>
        <dbReference type="ARBA" id="ARBA00022801"/>
    </source>
</evidence>
<dbReference type="Gene3D" id="3.60.15.30">
    <property type="entry name" value="Metallo-beta-lactamase domain"/>
    <property type="match status" value="1"/>
</dbReference>
<organism evidence="6">
    <name type="scientific">anaerobic digester metagenome</name>
    <dbReference type="NCBI Taxonomy" id="1263854"/>
    <lineage>
        <taxon>unclassified sequences</taxon>
        <taxon>metagenomes</taxon>
        <taxon>ecological metagenomes</taxon>
    </lineage>
</organism>
<dbReference type="Pfam" id="PF00753">
    <property type="entry name" value="Lactamase_B"/>
    <property type="match status" value="1"/>
</dbReference>
<reference evidence="6" key="1">
    <citation type="submission" date="2019-03" db="EMBL/GenBank/DDBJ databases">
        <authorList>
            <person name="Hao L."/>
        </authorList>
    </citation>
    <scope>NUCLEOTIDE SEQUENCE</scope>
</reference>
<dbReference type="InterPro" id="IPR044097">
    <property type="entry name" value="Bds1/SdsA1_MBL-fold"/>
</dbReference>
<dbReference type="Gene3D" id="1.25.40.880">
    <property type="entry name" value="Alkyl sulfatase, dimerisation domain"/>
    <property type="match status" value="1"/>
</dbReference>
<dbReference type="PANTHER" id="PTHR43223:SF1">
    <property type="entry name" value="ALKYL_ARYL-SULFATASE BDS1"/>
    <property type="match status" value="1"/>
</dbReference>
<accession>A0A485M8W7</accession>
<dbReference type="PROSITE" id="PS51257">
    <property type="entry name" value="PROKAR_LIPOPROTEIN"/>
    <property type="match status" value="1"/>
</dbReference>
<dbReference type="InterPro" id="IPR001279">
    <property type="entry name" value="Metallo-B-lactamas"/>
</dbReference>
<dbReference type="Gene3D" id="3.30.1050.10">
    <property type="entry name" value="SCP2 sterol-binding domain"/>
    <property type="match status" value="1"/>
</dbReference>
<dbReference type="Pfam" id="PF14864">
    <property type="entry name" value="Alkyl_sulf_C"/>
    <property type="match status" value="1"/>
</dbReference>
<name>A0A485M8W7_9ZZZZ</name>
<dbReference type="SUPFAM" id="SSF55718">
    <property type="entry name" value="SCP-like"/>
    <property type="match status" value="1"/>
</dbReference>
<keyword evidence="3" id="KW-0862">Zinc</keyword>
<dbReference type="GO" id="GO:0046872">
    <property type="term" value="F:metal ion binding"/>
    <property type="evidence" value="ECO:0007669"/>
    <property type="project" value="UniProtKB-KW"/>
</dbReference>
<feature type="domain" description="Metallo-beta-lactamase" evidence="5">
    <location>
        <begin position="64"/>
        <end position="276"/>
    </location>
</feature>
<dbReference type="InterPro" id="IPR036866">
    <property type="entry name" value="RibonucZ/Hydroxyglut_hydro"/>
</dbReference>
<keyword evidence="2 6" id="KW-0378">Hydrolase</keyword>
<dbReference type="InterPro" id="IPR052195">
    <property type="entry name" value="Bact_Alkyl/Aryl-Sulfatase"/>
</dbReference>
<dbReference type="InterPro" id="IPR029229">
    <property type="entry name" value="Alkyl_sulf_C"/>
</dbReference>
<evidence type="ECO:0000256" key="3">
    <source>
        <dbReference type="ARBA" id="ARBA00022833"/>
    </source>
</evidence>
<proteinExistence type="inferred from homology"/>
<gene>
    <name evidence="6" type="ORF">SCFA_990002</name>
</gene>
<dbReference type="InterPro" id="IPR038536">
    <property type="entry name" value="Alkyl/aryl-sulf_dimr_sf"/>
</dbReference>
<keyword evidence="1" id="KW-0479">Metal-binding</keyword>
<evidence type="ECO:0000259" key="5">
    <source>
        <dbReference type="SMART" id="SM00849"/>
    </source>
</evidence>
<protein>
    <submittedName>
        <fullName evidence="6">MBL fold metallo-hydrolase</fullName>
    </submittedName>
</protein>
<dbReference type="CDD" id="cd07710">
    <property type="entry name" value="arylsulfatase_Sdsa1-like_MBL-fold"/>
    <property type="match status" value="1"/>
</dbReference>
<dbReference type="EMBL" id="CAADRM010000168">
    <property type="protein sequence ID" value="VFU19170.1"/>
    <property type="molecule type" value="Genomic_DNA"/>
</dbReference>
<dbReference type="Pfam" id="PF14863">
    <property type="entry name" value="Alkyl_sulf_dimr"/>
    <property type="match status" value="1"/>
</dbReference>
<evidence type="ECO:0000256" key="4">
    <source>
        <dbReference type="ARBA" id="ARBA00033751"/>
    </source>
</evidence>
<dbReference type="InterPro" id="IPR029228">
    <property type="entry name" value="Alkyl_sulf_dimr"/>
</dbReference>
<evidence type="ECO:0000256" key="1">
    <source>
        <dbReference type="ARBA" id="ARBA00022723"/>
    </source>
</evidence>
<dbReference type="GO" id="GO:0018909">
    <property type="term" value="P:dodecyl sulfate metabolic process"/>
    <property type="evidence" value="ECO:0007669"/>
    <property type="project" value="InterPro"/>
</dbReference>
<dbReference type="GO" id="GO:0046983">
    <property type="term" value="F:protein dimerization activity"/>
    <property type="evidence" value="ECO:0007669"/>
    <property type="project" value="InterPro"/>
</dbReference>
<evidence type="ECO:0000313" key="6">
    <source>
        <dbReference type="EMBL" id="VFU19170.1"/>
    </source>
</evidence>